<evidence type="ECO:0000313" key="2">
    <source>
        <dbReference type="Proteomes" id="UP000178288"/>
    </source>
</evidence>
<sequence length="73" mass="8150">MPRNYGIGDGLWKLLGEMIDYRTLDGHTLCLDSLTIKDGVFLANLVAFAGGPDTYKLFELSTKNQEGGREYCF</sequence>
<dbReference type="Proteomes" id="UP000178288">
    <property type="component" value="Unassembled WGS sequence"/>
</dbReference>
<reference evidence="1 2" key="1">
    <citation type="journal article" date="2016" name="Nat. Commun.">
        <title>Thousands of microbial genomes shed light on interconnected biogeochemical processes in an aquifer system.</title>
        <authorList>
            <person name="Anantharaman K."/>
            <person name="Brown C.T."/>
            <person name="Hug L.A."/>
            <person name="Sharon I."/>
            <person name="Castelle C.J."/>
            <person name="Probst A.J."/>
            <person name="Thomas B.C."/>
            <person name="Singh A."/>
            <person name="Wilkins M.J."/>
            <person name="Karaoz U."/>
            <person name="Brodie E.L."/>
            <person name="Williams K.H."/>
            <person name="Hubbard S.S."/>
            <person name="Banfield J.F."/>
        </authorList>
    </citation>
    <scope>NUCLEOTIDE SEQUENCE [LARGE SCALE GENOMIC DNA]</scope>
</reference>
<dbReference type="EMBL" id="MHWV01000006">
    <property type="protein sequence ID" value="OHB14444.1"/>
    <property type="molecule type" value="Genomic_DNA"/>
</dbReference>
<proteinExistence type="predicted"/>
<comment type="caution">
    <text evidence="1">The sequence shown here is derived from an EMBL/GenBank/DDBJ whole genome shotgun (WGS) entry which is preliminary data.</text>
</comment>
<organism evidence="1 2">
    <name type="scientific">Candidatus Zambryskibacteria bacterium RIFCSPLOWO2_12_FULL_45_14</name>
    <dbReference type="NCBI Taxonomy" id="1802778"/>
    <lineage>
        <taxon>Bacteria</taxon>
        <taxon>Candidatus Zambryskiibacteriota</taxon>
    </lineage>
</organism>
<gene>
    <name evidence="1" type="ORF">A3G05_00030</name>
</gene>
<accession>A0A1G2UYJ0</accession>
<name>A0A1G2UYJ0_9BACT</name>
<dbReference type="AlphaFoldDB" id="A0A1G2UYJ0"/>
<protein>
    <submittedName>
        <fullName evidence="1">Uncharacterized protein</fullName>
    </submittedName>
</protein>
<evidence type="ECO:0000313" key="1">
    <source>
        <dbReference type="EMBL" id="OHB14444.1"/>
    </source>
</evidence>